<proteinExistence type="predicted"/>
<dbReference type="InterPro" id="IPR043128">
    <property type="entry name" value="Rev_trsase/Diguanyl_cyclase"/>
</dbReference>
<protein>
    <submittedName>
        <fullName evidence="2">Diguanylate cyclase (GGDEF)-like protein</fullName>
    </submittedName>
</protein>
<dbReference type="PANTHER" id="PTHR46663">
    <property type="entry name" value="DIGUANYLATE CYCLASE DGCT-RELATED"/>
    <property type="match status" value="1"/>
</dbReference>
<evidence type="ECO:0000313" key="2">
    <source>
        <dbReference type="EMBL" id="MBB4860738.1"/>
    </source>
</evidence>
<dbReference type="PANTHER" id="PTHR46663:SF2">
    <property type="entry name" value="GGDEF DOMAIN-CONTAINING PROTEIN"/>
    <property type="match status" value="1"/>
</dbReference>
<gene>
    <name evidence="2" type="ORF">HNO88_004083</name>
</gene>
<dbReference type="SUPFAM" id="SSF55073">
    <property type="entry name" value="Nucleotide cyclase"/>
    <property type="match status" value="1"/>
</dbReference>
<sequence>MVARLGRDEFAIVQIDMSNPEEAHALSWRIRDTIDQPFEIDQLSISVSASIGTAINAEPFACLSEMLDQADSELYRVKRAMKRLQLVAV</sequence>
<dbReference type="Pfam" id="PF00990">
    <property type="entry name" value="GGDEF"/>
    <property type="match status" value="1"/>
</dbReference>
<dbReference type="NCBIfam" id="TIGR00254">
    <property type="entry name" value="GGDEF"/>
    <property type="match status" value="1"/>
</dbReference>
<dbReference type="Proteomes" id="UP000555448">
    <property type="component" value="Unassembled WGS sequence"/>
</dbReference>
<dbReference type="InterPro" id="IPR000160">
    <property type="entry name" value="GGDEF_dom"/>
</dbReference>
<dbReference type="EMBL" id="JACHLR010000030">
    <property type="protein sequence ID" value="MBB4860738.1"/>
    <property type="molecule type" value="Genomic_DNA"/>
</dbReference>
<comment type="caution">
    <text evidence="2">The sequence shown here is derived from an EMBL/GenBank/DDBJ whole genome shotgun (WGS) entry which is preliminary data.</text>
</comment>
<organism evidence="2 3">
    <name type="scientific">Novosphingobium chloroacetimidivorans</name>
    <dbReference type="NCBI Taxonomy" id="1428314"/>
    <lineage>
        <taxon>Bacteria</taxon>
        <taxon>Pseudomonadati</taxon>
        <taxon>Pseudomonadota</taxon>
        <taxon>Alphaproteobacteria</taxon>
        <taxon>Sphingomonadales</taxon>
        <taxon>Sphingomonadaceae</taxon>
        <taxon>Novosphingobium</taxon>
    </lineage>
</organism>
<feature type="domain" description="GGDEF" evidence="1">
    <location>
        <begin position="1"/>
        <end position="89"/>
    </location>
</feature>
<dbReference type="AlphaFoldDB" id="A0A7W7NXJ5"/>
<dbReference type="InterPro" id="IPR052163">
    <property type="entry name" value="DGC-Regulatory_Protein"/>
</dbReference>
<name>A0A7W7NXJ5_9SPHN</name>
<dbReference type="Gene3D" id="3.30.70.270">
    <property type="match status" value="1"/>
</dbReference>
<evidence type="ECO:0000313" key="3">
    <source>
        <dbReference type="Proteomes" id="UP000555448"/>
    </source>
</evidence>
<reference evidence="2 3" key="1">
    <citation type="submission" date="2020-08" db="EMBL/GenBank/DDBJ databases">
        <title>Functional genomics of gut bacteria from endangered species of beetles.</title>
        <authorList>
            <person name="Carlos-Shanley C."/>
        </authorList>
    </citation>
    <scope>NUCLEOTIDE SEQUENCE [LARGE SCALE GENOMIC DNA]</scope>
    <source>
        <strain evidence="2 3">S00245</strain>
    </source>
</reference>
<dbReference type="InterPro" id="IPR029787">
    <property type="entry name" value="Nucleotide_cyclase"/>
</dbReference>
<accession>A0A7W7NXJ5</accession>
<keyword evidence="3" id="KW-1185">Reference proteome</keyword>
<dbReference type="PROSITE" id="PS50887">
    <property type="entry name" value="GGDEF"/>
    <property type="match status" value="1"/>
</dbReference>
<evidence type="ECO:0000259" key="1">
    <source>
        <dbReference type="PROSITE" id="PS50887"/>
    </source>
</evidence>